<dbReference type="Proteomes" id="UP001242513">
    <property type="component" value="Chromosome"/>
</dbReference>
<evidence type="ECO:0000313" key="2">
    <source>
        <dbReference type="Proteomes" id="UP001242513"/>
    </source>
</evidence>
<proteinExistence type="predicted"/>
<reference evidence="1" key="1">
    <citation type="journal article" date="2022" name="Food Funct.">
        <title>Lactobacillus kefiranofaciens ZW18 from Kefir enhances the anti-tumor effect of anti-programmed cell death 1 (PD-1) immunotherapy by modulating the gut microbiota.</title>
        <authorList>
            <person name="Zhao J."/>
            <person name="Wang Y."/>
            <person name="Wang J."/>
            <person name="Lv M."/>
            <person name="Zhou C."/>
            <person name="Jia L."/>
            <person name="Geng W."/>
        </authorList>
    </citation>
    <scope>NUCLEOTIDE SEQUENCE</scope>
    <source>
        <strain evidence="1">ZW18</strain>
    </source>
</reference>
<evidence type="ECO:0000313" key="1">
    <source>
        <dbReference type="EMBL" id="WGO85097.1"/>
    </source>
</evidence>
<dbReference type="AlphaFoldDB" id="A0AAX3UBQ5"/>
<sequence length="73" mass="8760">MEGKIPTIIEMRYAMEKTHEGKQWYGFTEDQVFGEVMSDKDEQHNFYNLEMQTTDQKDLGKRLRYYGSQDVGW</sequence>
<reference evidence="1" key="2">
    <citation type="submission" date="2023-04" db="EMBL/GenBank/DDBJ databases">
        <authorList>
            <person name="Wang Y."/>
        </authorList>
    </citation>
    <scope>NUCLEOTIDE SEQUENCE</scope>
    <source>
        <strain evidence="1">ZW18</strain>
    </source>
</reference>
<accession>A0AAX3UBQ5</accession>
<protein>
    <submittedName>
        <fullName evidence="1">Uncharacterized protein</fullName>
    </submittedName>
</protein>
<dbReference type="EMBL" id="CP123735">
    <property type="protein sequence ID" value="WGO85097.1"/>
    <property type="molecule type" value="Genomic_DNA"/>
</dbReference>
<gene>
    <name evidence="1" type="ORF">QEJ78_06620</name>
</gene>
<organism evidence="1 2">
    <name type="scientific">Lactobacillus kefiranofaciens</name>
    <dbReference type="NCBI Taxonomy" id="267818"/>
    <lineage>
        <taxon>Bacteria</taxon>
        <taxon>Bacillati</taxon>
        <taxon>Bacillota</taxon>
        <taxon>Bacilli</taxon>
        <taxon>Lactobacillales</taxon>
        <taxon>Lactobacillaceae</taxon>
        <taxon>Lactobacillus</taxon>
    </lineage>
</organism>
<name>A0AAX3UBQ5_9LACO</name>